<dbReference type="Proteomes" id="UP000294200">
    <property type="component" value="Unassembled WGS sequence"/>
</dbReference>
<gene>
    <name evidence="2" type="ORF">BZM27_39625</name>
</gene>
<evidence type="ECO:0000313" key="2">
    <source>
        <dbReference type="EMBL" id="TCG04612.1"/>
    </source>
</evidence>
<feature type="domain" description="DUF4376" evidence="1">
    <location>
        <begin position="59"/>
        <end position="154"/>
    </location>
</feature>
<accession>A0A4R0X6Z6</accession>
<organism evidence="2 3">
    <name type="scientific">Paraburkholderia steynii</name>
    <dbReference type="NCBI Taxonomy" id="1245441"/>
    <lineage>
        <taxon>Bacteria</taxon>
        <taxon>Pseudomonadati</taxon>
        <taxon>Pseudomonadota</taxon>
        <taxon>Betaproteobacteria</taxon>
        <taxon>Burkholderiales</taxon>
        <taxon>Burkholderiaceae</taxon>
        <taxon>Paraburkholderia</taxon>
    </lineage>
</organism>
<dbReference type="InterPro" id="IPR025484">
    <property type="entry name" value="DUF4376"/>
</dbReference>
<keyword evidence="3" id="KW-1185">Reference proteome</keyword>
<proteinExistence type="predicted"/>
<protein>
    <recommendedName>
        <fullName evidence="1">DUF4376 domain-containing protein</fullName>
    </recommendedName>
</protein>
<evidence type="ECO:0000259" key="1">
    <source>
        <dbReference type="Pfam" id="PF14301"/>
    </source>
</evidence>
<evidence type="ECO:0000313" key="3">
    <source>
        <dbReference type="Proteomes" id="UP000294200"/>
    </source>
</evidence>
<dbReference type="AlphaFoldDB" id="A0A4R0X6Z6"/>
<name>A0A4R0X6Z6_9BURK</name>
<sequence length="172" mass="17783">MQNFIDATTQKLWSFDSDVIAAEENGQYTFTDARGEALVVPATLQPYVPSAEQAADAEAAAARAALALQASNLLAAGFSVISTGTPEINGTYATDPLSQSDIIAIETSLNAGKGFPGGATTFEYPDAGGEMHTFAPANFTDFAAAVRDFVYGCRAVIAGKSTTLPTSTTTIA</sequence>
<dbReference type="EMBL" id="MWML01000235">
    <property type="protein sequence ID" value="TCG04612.1"/>
    <property type="molecule type" value="Genomic_DNA"/>
</dbReference>
<dbReference type="Pfam" id="PF14301">
    <property type="entry name" value="DUF4376"/>
    <property type="match status" value="1"/>
</dbReference>
<comment type="caution">
    <text evidence="2">The sequence shown here is derived from an EMBL/GenBank/DDBJ whole genome shotgun (WGS) entry which is preliminary data.</text>
</comment>
<reference evidence="2 3" key="1">
    <citation type="submission" date="2017-02" db="EMBL/GenBank/DDBJ databases">
        <title>Paraburkholderia sophoroidis sp. nov. and Paraburkholderia steynii sp. nov. rhizobial symbionts of the fynbos legume Hypocalyptus sophoroides.</title>
        <authorList>
            <person name="Steenkamp E.T."/>
            <person name="Beukes C.W."/>
            <person name="Van Zyl E."/>
            <person name="Avontuur J."/>
            <person name="Chan W.Y."/>
            <person name="Hassen A."/>
            <person name="Palmer M."/>
            <person name="Mthombeni L."/>
            <person name="Phalane F."/>
            <person name="Sereme K."/>
            <person name="Venter S.N."/>
        </authorList>
    </citation>
    <scope>NUCLEOTIDE SEQUENCE [LARGE SCALE GENOMIC DNA]</scope>
    <source>
        <strain evidence="2 3">HC1.1ba</strain>
    </source>
</reference>